<evidence type="ECO:0000313" key="2">
    <source>
        <dbReference type="Proteomes" id="UP000663891"/>
    </source>
</evidence>
<dbReference type="Proteomes" id="UP000663891">
    <property type="component" value="Unassembled WGS sequence"/>
</dbReference>
<comment type="caution">
    <text evidence="1">The sequence shown here is derived from an EMBL/GenBank/DDBJ whole genome shotgun (WGS) entry which is preliminary data.</text>
</comment>
<organism evidence="1 2">
    <name type="scientific">Adineta steineri</name>
    <dbReference type="NCBI Taxonomy" id="433720"/>
    <lineage>
        <taxon>Eukaryota</taxon>
        <taxon>Metazoa</taxon>
        <taxon>Spiralia</taxon>
        <taxon>Gnathifera</taxon>
        <taxon>Rotifera</taxon>
        <taxon>Eurotatoria</taxon>
        <taxon>Bdelloidea</taxon>
        <taxon>Adinetida</taxon>
        <taxon>Adinetidae</taxon>
        <taxon>Adineta</taxon>
    </lineage>
</organism>
<accession>A0A815VWA8</accession>
<name>A0A815VWA8_9BILA</name>
<feature type="non-terminal residue" evidence="1">
    <location>
        <position position="1"/>
    </location>
</feature>
<dbReference type="AlphaFoldDB" id="A0A815VWA8"/>
<proteinExistence type="predicted"/>
<reference evidence="1" key="1">
    <citation type="submission" date="2021-02" db="EMBL/GenBank/DDBJ databases">
        <authorList>
            <person name="Nowell W R."/>
        </authorList>
    </citation>
    <scope>NUCLEOTIDE SEQUENCE</scope>
</reference>
<protein>
    <submittedName>
        <fullName evidence="1">Uncharacterized protein</fullName>
    </submittedName>
</protein>
<gene>
    <name evidence="1" type="ORF">VCS650_LOCUS43911</name>
</gene>
<sequence>GIIICVPSTYKRETSSSQNLSSSLSSMLITRNCSHK</sequence>
<dbReference type="EMBL" id="CAJNON010005857">
    <property type="protein sequence ID" value="CAF1537374.1"/>
    <property type="molecule type" value="Genomic_DNA"/>
</dbReference>
<evidence type="ECO:0000313" key="1">
    <source>
        <dbReference type="EMBL" id="CAF1537374.1"/>
    </source>
</evidence>